<dbReference type="SUPFAM" id="SSF51430">
    <property type="entry name" value="NAD(P)-linked oxidoreductase"/>
    <property type="match status" value="1"/>
</dbReference>
<proteinExistence type="predicted"/>
<evidence type="ECO:0000259" key="4">
    <source>
        <dbReference type="PROSITE" id="PS51379"/>
    </source>
</evidence>
<protein>
    <submittedName>
        <fullName evidence="5">Aldo/keto reductase</fullName>
    </submittedName>
</protein>
<dbReference type="Proteomes" id="UP000620366">
    <property type="component" value="Unassembled WGS sequence"/>
</dbReference>
<dbReference type="InterPro" id="IPR017896">
    <property type="entry name" value="4Fe4S_Fe-S-bd"/>
</dbReference>
<dbReference type="InterPro" id="IPR036812">
    <property type="entry name" value="NAD(P)_OxRdtase_dom_sf"/>
</dbReference>
<dbReference type="Gene3D" id="3.20.20.100">
    <property type="entry name" value="NADP-dependent oxidoreductase domain"/>
    <property type="match status" value="1"/>
</dbReference>
<dbReference type="SUPFAM" id="SSF46548">
    <property type="entry name" value="alpha-helical ferredoxin"/>
    <property type="match status" value="1"/>
</dbReference>
<dbReference type="PANTHER" id="PTHR43312:SF1">
    <property type="entry name" value="NADP-DEPENDENT OXIDOREDUCTASE DOMAIN-CONTAINING PROTEIN"/>
    <property type="match status" value="1"/>
</dbReference>
<name>A0A926DEH5_9FIRM</name>
<dbReference type="GO" id="GO:0046872">
    <property type="term" value="F:metal ion binding"/>
    <property type="evidence" value="ECO:0007669"/>
    <property type="project" value="UniProtKB-KW"/>
</dbReference>
<sequence length="383" mass="42707">MQYRPLGNTGMMVSEIGLGCEHLEGKPYEVVAETVHAALEAGVNLLDVFMSEPQVRSNIGRALESRRDRALIQGHIRAVWQNGQYGRTMDVEKCRVFFEDLLTRLRTDYLDIGFLHLVDTPEDFERIFDGPILEYALELKSRGVIRALGMSSHNPVTALRAVESGLIDVLFFPINAAYDLLAEEAKVPLPLPEGYFDRLDVDGINPVRGRLYRTCERQGVGITVMKSLAAGALLNEKTCPFGRALSVPQCIHYALTRPGVSSVLVGMKSAAEVEQAVRYETMDPRERDYSEILSSVPRFNLKGQCMYCNHCLPCPKHIDIAQVGKYLDLALVEQQVSPTVRAHYEGLAHTAGECIACGSCEKNCPFEVPVMERMRRAAQLFGR</sequence>
<dbReference type="AlphaFoldDB" id="A0A926DEH5"/>
<keyword evidence="6" id="KW-1185">Reference proteome</keyword>
<evidence type="ECO:0000313" key="5">
    <source>
        <dbReference type="EMBL" id="MBC8536731.1"/>
    </source>
</evidence>
<gene>
    <name evidence="5" type="ORF">H8695_08540</name>
</gene>
<comment type="caution">
    <text evidence="5">The sequence shown here is derived from an EMBL/GenBank/DDBJ whole genome shotgun (WGS) entry which is preliminary data.</text>
</comment>
<organism evidence="5 6">
    <name type="scientific">Feifania hominis</name>
    <dbReference type="NCBI Taxonomy" id="2763660"/>
    <lineage>
        <taxon>Bacteria</taxon>
        <taxon>Bacillati</taxon>
        <taxon>Bacillota</taxon>
        <taxon>Clostridia</taxon>
        <taxon>Eubacteriales</taxon>
        <taxon>Feifaniaceae</taxon>
        <taxon>Feifania</taxon>
    </lineage>
</organism>
<dbReference type="PROSITE" id="PS00198">
    <property type="entry name" value="4FE4S_FER_1"/>
    <property type="match status" value="1"/>
</dbReference>
<dbReference type="RefSeq" id="WP_249300576.1">
    <property type="nucleotide sequence ID" value="NZ_JACRSP010000003.1"/>
</dbReference>
<accession>A0A926DEH5</accession>
<evidence type="ECO:0000256" key="2">
    <source>
        <dbReference type="ARBA" id="ARBA00023004"/>
    </source>
</evidence>
<dbReference type="Pfam" id="PF13534">
    <property type="entry name" value="Fer4_17"/>
    <property type="match status" value="1"/>
</dbReference>
<dbReference type="InterPro" id="IPR023210">
    <property type="entry name" value="NADP_OxRdtase_dom"/>
</dbReference>
<dbReference type="GO" id="GO:0051536">
    <property type="term" value="F:iron-sulfur cluster binding"/>
    <property type="evidence" value="ECO:0007669"/>
    <property type="project" value="UniProtKB-KW"/>
</dbReference>
<dbReference type="PANTHER" id="PTHR43312">
    <property type="entry name" value="D-THREO-ALDOSE 1-DEHYDROGENASE"/>
    <property type="match status" value="1"/>
</dbReference>
<dbReference type="PROSITE" id="PS51379">
    <property type="entry name" value="4FE4S_FER_2"/>
    <property type="match status" value="1"/>
</dbReference>
<dbReference type="Pfam" id="PF00248">
    <property type="entry name" value="Aldo_ket_red"/>
    <property type="match status" value="1"/>
</dbReference>
<dbReference type="InterPro" id="IPR053135">
    <property type="entry name" value="AKR2_Oxidoreductase"/>
</dbReference>
<dbReference type="EMBL" id="JACRSP010000003">
    <property type="protein sequence ID" value="MBC8536731.1"/>
    <property type="molecule type" value="Genomic_DNA"/>
</dbReference>
<keyword evidence="3" id="KW-0411">Iron-sulfur</keyword>
<evidence type="ECO:0000256" key="3">
    <source>
        <dbReference type="ARBA" id="ARBA00023014"/>
    </source>
</evidence>
<reference evidence="5" key="1">
    <citation type="submission" date="2020-08" db="EMBL/GenBank/DDBJ databases">
        <title>Genome public.</title>
        <authorList>
            <person name="Liu C."/>
            <person name="Sun Q."/>
        </authorList>
    </citation>
    <scope>NUCLEOTIDE SEQUENCE</scope>
    <source>
        <strain evidence="5">BX7</strain>
    </source>
</reference>
<evidence type="ECO:0000313" key="6">
    <source>
        <dbReference type="Proteomes" id="UP000620366"/>
    </source>
</evidence>
<evidence type="ECO:0000256" key="1">
    <source>
        <dbReference type="ARBA" id="ARBA00022723"/>
    </source>
</evidence>
<keyword evidence="2" id="KW-0408">Iron</keyword>
<dbReference type="CDD" id="cd19100">
    <property type="entry name" value="AKR_unchar"/>
    <property type="match status" value="1"/>
</dbReference>
<dbReference type="InterPro" id="IPR017900">
    <property type="entry name" value="4Fe4S_Fe_S_CS"/>
</dbReference>
<feature type="domain" description="4Fe-4S ferredoxin-type" evidence="4">
    <location>
        <begin position="345"/>
        <end position="374"/>
    </location>
</feature>
<keyword evidence="1" id="KW-0479">Metal-binding</keyword>